<accession>A0AAV4GBV0</accession>
<dbReference type="Proteomes" id="UP000762676">
    <property type="component" value="Unassembled WGS sequence"/>
</dbReference>
<evidence type="ECO:0000313" key="1">
    <source>
        <dbReference type="EMBL" id="GFR83023.1"/>
    </source>
</evidence>
<evidence type="ECO:0000313" key="2">
    <source>
        <dbReference type="Proteomes" id="UP000762676"/>
    </source>
</evidence>
<name>A0AAV4GBV0_9GAST</name>
<proteinExistence type="predicted"/>
<reference evidence="1 2" key="1">
    <citation type="journal article" date="2021" name="Elife">
        <title>Chloroplast acquisition without the gene transfer in kleptoplastic sea slugs, Plakobranchus ocellatus.</title>
        <authorList>
            <person name="Maeda T."/>
            <person name="Takahashi S."/>
            <person name="Yoshida T."/>
            <person name="Shimamura S."/>
            <person name="Takaki Y."/>
            <person name="Nagai Y."/>
            <person name="Toyoda A."/>
            <person name="Suzuki Y."/>
            <person name="Arimoto A."/>
            <person name="Ishii H."/>
            <person name="Satoh N."/>
            <person name="Nishiyama T."/>
            <person name="Hasebe M."/>
            <person name="Maruyama T."/>
            <person name="Minagawa J."/>
            <person name="Obokata J."/>
            <person name="Shigenobu S."/>
        </authorList>
    </citation>
    <scope>NUCLEOTIDE SEQUENCE [LARGE SCALE GENOMIC DNA]</scope>
</reference>
<comment type="caution">
    <text evidence="1">The sequence shown here is derived from an EMBL/GenBank/DDBJ whole genome shotgun (WGS) entry which is preliminary data.</text>
</comment>
<keyword evidence="2" id="KW-1185">Reference proteome</keyword>
<gene>
    <name evidence="1" type="ORF">ElyMa_005966100</name>
</gene>
<protein>
    <submittedName>
        <fullName evidence="1">Uncharacterized protein</fullName>
    </submittedName>
</protein>
<organism evidence="1 2">
    <name type="scientific">Elysia marginata</name>
    <dbReference type="NCBI Taxonomy" id="1093978"/>
    <lineage>
        <taxon>Eukaryota</taxon>
        <taxon>Metazoa</taxon>
        <taxon>Spiralia</taxon>
        <taxon>Lophotrochozoa</taxon>
        <taxon>Mollusca</taxon>
        <taxon>Gastropoda</taxon>
        <taxon>Heterobranchia</taxon>
        <taxon>Euthyneura</taxon>
        <taxon>Panpulmonata</taxon>
        <taxon>Sacoglossa</taxon>
        <taxon>Placobranchoidea</taxon>
        <taxon>Plakobranchidae</taxon>
        <taxon>Elysia</taxon>
    </lineage>
</organism>
<dbReference type="EMBL" id="BMAT01011975">
    <property type="protein sequence ID" value="GFR83023.1"/>
    <property type="molecule type" value="Genomic_DNA"/>
</dbReference>
<sequence length="126" mass="14510">MIWIFKMAVDTDYIITLDDFLDNKTHEENEIVITVVGPKAMQCNWEEIQTAITTLLGPAPDNCYRIYRLEEPTRWFFLAEENATEAVHGKEVAVKNKSYKIILKNVQKIEPTLDFYGCHLGSSLVL</sequence>
<dbReference type="AlphaFoldDB" id="A0AAV4GBV0"/>